<reference evidence="2" key="1">
    <citation type="submission" date="2023-06" db="EMBL/GenBank/DDBJ databases">
        <title>Genome-scale phylogeny and comparative genomics of the fungal order Sordariales.</title>
        <authorList>
            <consortium name="Lawrence Berkeley National Laboratory"/>
            <person name="Hensen N."/>
            <person name="Bonometti L."/>
            <person name="Westerberg I."/>
            <person name="Brannstrom I.O."/>
            <person name="Guillou S."/>
            <person name="Cros-Aarteil S."/>
            <person name="Calhoun S."/>
            <person name="Haridas S."/>
            <person name="Kuo A."/>
            <person name="Mondo S."/>
            <person name="Pangilinan J."/>
            <person name="Riley R."/>
            <person name="Labutti K."/>
            <person name="Andreopoulos B."/>
            <person name="Lipzen A."/>
            <person name="Chen C."/>
            <person name="Yanf M."/>
            <person name="Daum C."/>
            <person name="Ng V."/>
            <person name="Clum A."/>
            <person name="Steindorff A."/>
            <person name="Ohm R."/>
            <person name="Martin F."/>
            <person name="Silar P."/>
            <person name="Natvig D."/>
            <person name="Lalanne C."/>
            <person name="Gautier V."/>
            <person name="Ament-Velasquez S.L."/>
            <person name="Kruys A."/>
            <person name="Hutchinson M.I."/>
            <person name="Powell A.J."/>
            <person name="Barry K."/>
            <person name="Miller A.N."/>
            <person name="Grigoriev I.V."/>
            <person name="Debuchy R."/>
            <person name="Gladieux P."/>
            <person name="Thoren M.H."/>
            <person name="Johannesson H."/>
        </authorList>
    </citation>
    <scope>NUCLEOTIDE SEQUENCE</scope>
    <source>
        <strain evidence="2">CBS 606.72</strain>
    </source>
</reference>
<feature type="non-terminal residue" evidence="2">
    <location>
        <position position="1"/>
    </location>
</feature>
<protein>
    <recommendedName>
        <fullName evidence="1">F-box domain-containing protein</fullName>
    </recommendedName>
</protein>
<accession>A0AA39TS24</accession>
<evidence type="ECO:0000313" key="2">
    <source>
        <dbReference type="EMBL" id="KAK0610817.1"/>
    </source>
</evidence>
<dbReference type="CDD" id="cd09917">
    <property type="entry name" value="F-box_SF"/>
    <property type="match status" value="1"/>
</dbReference>
<dbReference type="Proteomes" id="UP001175000">
    <property type="component" value="Unassembled WGS sequence"/>
</dbReference>
<dbReference type="InterPro" id="IPR036047">
    <property type="entry name" value="F-box-like_dom_sf"/>
</dbReference>
<dbReference type="AlphaFoldDB" id="A0AA39TS24"/>
<feature type="non-terminal residue" evidence="2">
    <location>
        <position position="350"/>
    </location>
</feature>
<keyword evidence="3" id="KW-1185">Reference proteome</keyword>
<evidence type="ECO:0000313" key="3">
    <source>
        <dbReference type="Proteomes" id="UP001175000"/>
    </source>
</evidence>
<comment type="caution">
    <text evidence="2">The sequence shown here is derived from an EMBL/GenBank/DDBJ whole genome shotgun (WGS) entry which is preliminary data.</text>
</comment>
<sequence>RQSNFEALFGSLPLELQQEIFGYLEVPDILNLRLISKPWHNLVASKELEIAFSYLRQPHIPALAIQLFPPTSPTTDLLYISALWRRYSTACGLATLISDWLTTDMFLQKTPDQRAEFGESESLIRRRLVPLVIAMMHFFETYSALRLDPLTADVDHTILERQIMSDYDDETLLQVHQLFRILMAFQTRNLRPPSYMSRTERSLRGYRRSDPPPENVQIAMLYIGGLQQLFRLAKIQPYEKRRQAVDVWFEGVTRDVPCEGEGSTKPTEEPASGLKDKGKAVLFPTSLGSRPAGGSPSVQGTQEILRKLPVSKSQIWVSTAESLLIERGKIEKVQDIKGDAGVLQELILRD</sequence>
<proteinExistence type="predicted"/>
<dbReference type="Pfam" id="PF00646">
    <property type="entry name" value="F-box"/>
    <property type="match status" value="1"/>
</dbReference>
<dbReference type="EMBL" id="JAULSU010000007">
    <property type="protein sequence ID" value="KAK0610817.1"/>
    <property type="molecule type" value="Genomic_DNA"/>
</dbReference>
<feature type="domain" description="F-box" evidence="1">
    <location>
        <begin position="6"/>
        <end position="55"/>
    </location>
</feature>
<dbReference type="Gene3D" id="1.20.1280.50">
    <property type="match status" value="1"/>
</dbReference>
<gene>
    <name evidence="2" type="ORF">B0T14DRAFT_409769</name>
</gene>
<dbReference type="SMART" id="SM00256">
    <property type="entry name" value="FBOX"/>
    <property type="match status" value="1"/>
</dbReference>
<organism evidence="2 3">
    <name type="scientific">Immersiella caudata</name>
    <dbReference type="NCBI Taxonomy" id="314043"/>
    <lineage>
        <taxon>Eukaryota</taxon>
        <taxon>Fungi</taxon>
        <taxon>Dikarya</taxon>
        <taxon>Ascomycota</taxon>
        <taxon>Pezizomycotina</taxon>
        <taxon>Sordariomycetes</taxon>
        <taxon>Sordariomycetidae</taxon>
        <taxon>Sordariales</taxon>
        <taxon>Lasiosphaeriaceae</taxon>
        <taxon>Immersiella</taxon>
    </lineage>
</organism>
<dbReference type="PROSITE" id="PS50181">
    <property type="entry name" value="FBOX"/>
    <property type="match status" value="1"/>
</dbReference>
<name>A0AA39TS24_9PEZI</name>
<evidence type="ECO:0000259" key="1">
    <source>
        <dbReference type="PROSITE" id="PS50181"/>
    </source>
</evidence>
<dbReference type="InterPro" id="IPR001810">
    <property type="entry name" value="F-box_dom"/>
</dbReference>
<dbReference type="SUPFAM" id="SSF81383">
    <property type="entry name" value="F-box domain"/>
    <property type="match status" value="1"/>
</dbReference>